<dbReference type="WBParaSite" id="ALUE_0002271801-mRNA-1">
    <property type="protein sequence ID" value="ALUE_0002271801-mRNA-1"/>
    <property type="gene ID" value="ALUE_0002271801"/>
</dbReference>
<organism evidence="1 2">
    <name type="scientific">Ascaris lumbricoides</name>
    <name type="common">Giant roundworm</name>
    <dbReference type="NCBI Taxonomy" id="6252"/>
    <lineage>
        <taxon>Eukaryota</taxon>
        <taxon>Metazoa</taxon>
        <taxon>Ecdysozoa</taxon>
        <taxon>Nematoda</taxon>
        <taxon>Chromadorea</taxon>
        <taxon>Rhabditida</taxon>
        <taxon>Spirurina</taxon>
        <taxon>Ascaridomorpha</taxon>
        <taxon>Ascaridoidea</taxon>
        <taxon>Ascarididae</taxon>
        <taxon>Ascaris</taxon>
    </lineage>
</organism>
<accession>A0A0M3IVE0</accession>
<dbReference type="AlphaFoldDB" id="A0A0M3IVE0"/>
<name>A0A0M3IVE0_ASCLU</name>
<evidence type="ECO:0000313" key="1">
    <source>
        <dbReference type="Proteomes" id="UP000036681"/>
    </source>
</evidence>
<keyword evidence="1" id="KW-1185">Reference proteome</keyword>
<protein>
    <submittedName>
        <fullName evidence="2">EGF-like domain-containing protein</fullName>
    </submittedName>
</protein>
<sequence>MINVILYAYYDVFVNNNSAISVVCFFFHRISNLYSYLIVINVYFRCSRGFIGERCERRCDCLNGGECLIAASIPKCICPIGK</sequence>
<dbReference type="Proteomes" id="UP000036681">
    <property type="component" value="Unplaced"/>
</dbReference>
<proteinExistence type="predicted"/>
<reference evidence="2" key="1">
    <citation type="submission" date="2017-02" db="UniProtKB">
        <authorList>
            <consortium name="WormBaseParasite"/>
        </authorList>
    </citation>
    <scope>IDENTIFICATION</scope>
</reference>
<evidence type="ECO:0000313" key="2">
    <source>
        <dbReference type="WBParaSite" id="ALUE_0002271801-mRNA-1"/>
    </source>
</evidence>